<dbReference type="SUPFAM" id="SSF52540">
    <property type="entry name" value="P-loop containing nucleoside triphosphate hydrolases"/>
    <property type="match status" value="1"/>
</dbReference>
<dbReference type="GO" id="GO:0016887">
    <property type="term" value="F:ATP hydrolysis activity"/>
    <property type="evidence" value="ECO:0007669"/>
    <property type="project" value="InterPro"/>
</dbReference>
<dbReference type="InterPro" id="IPR017871">
    <property type="entry name" value="ABC_transporter-like_CS"/>
</dbReference>
<dbReference type="InterPro" id="IPR025302">
    <property type="entry name" value="DrrA1/2-like_C"/>
</dbReference>
<dbReference type="Pfam" id="PF00005">
    <property type="entry name" value="ABC_tran"/>
    <property type="match status" value="1"/>
</dbReference>
<dbReference type="AlphaFoldDB" id="A0A1G9MYJ3"/>
<dbReference type="Proteomes" id="UP000198510">
    <property type="component" value="Unassembled WGS sequence"/>
</dbReference>
<evidence type="ECO:0000256" key="4">
    <source>
        <dbReference type="ARBA" id="ARBA00022741"/>
    </source>
</evidence>
<dbReference type="GO" id="GO:0005524">
    <property type="term" value="F:ATP binding"/>
    <property type="evidence" value="ECO:0007669"/>
    <property type="project" value="UniProtKB-KW"/>
</dbReference>
<keyword evidence="3" id="KW-0536">Nodulation</keyword>
<keyword evidence="8" id="KW-1185">Reference proteome</keyword>
<keyword evidence="4" id="KW-0547">Nucleotide-binding</keyword>
<proteinExistence type="inferred from homology"/>
<accession>A0A1G9MYJ3</accession>
<evidence type="ECO:0000256" key="1">
    <source>
        <dbReference type="ARBA" id="ARBA00005417"/>
    </source>
</evidence>
<dbReference type="InterPro" id="IPR027417">
    <property type="entry name" value="P-loop_NTPase"/>
</dbReference>
<keyword evidence="2" id="KW-0813">Transport</keyword>
<dbReference type="OrthoDB" id="9780828at2"/>
<organism evidence="7 8">
    <name type="scientific">Catalinimonas alkaloidigena</name>
    <dbReference type="NCBI Taxonomy" id="1075417"/>
    <lineage>
        <taxon>Bacteria</taxon>
        <taxon>Pseudomonadati</taxon>
        <taxon>Bacteroidota</taxon>
        <taxon>Cytophagia</taxon>
        <taxon>Cytophagales</taxon>
        <taxon>Catalimonadaceae</taxon>
        <taxon>Catalinimonas</taxon>
    </lineage>
</organism>
<dbReference type="STRING" id="1075417.SAMN05421823_108127"/>
<dbReference type="EMBL" id="FNFO01000008">
    <property type="protein sequence ID" value="SDL79360.1"/>
    <property type="molecule type" value="Genomic_DNA"/>
</dbReference>
<dbReference type="InterPro" id="IPR003593">
    <property type="entry name" value="AAA+_ATPase"/>
</dbReference>
<dbReference type="PROSITE" id="PS00211">
    <property type="entry name" value="ABC_TRANSPORTER_1"/>
    <property type="match status" value="1"/>
</dbReference>
<reference evidence="7 8" key="1">
    <citation type="submission" date="2016-10" db="EMBL/GenBank/DDBJ databases">
        <authorList>
            <person name="de Groot N.N."/>
        </authorList>
    </citation>
    <scope>NUCLEOTIDE SEQUENCE [LARGE SCALE GENOMIC DNA]</scope>
    <source>
        <strain evidence="7 8">DSM 25186</strain>
    </source>
</reference>
<evidence type="ECO:0000313" key="7">
    <source>
        <dbReference type="EMBL" id="SDL79360.1"/>
    </source>
</evidence>
<dbReference type="PANTHER" id="PTHR42711">
    <property type="entry name" value="ABC TRANSPORTER ATP-BINDING PROTEIN"/>
    <property type="match status" value="1"/>
</dbReference>
<evidence type="ECO:0000256" key="5">
    <source>
        <dbReference type="ARBA" id="ARBA00022840"/>
    </source>
</evidence>
<sequence>MNLLEIDRVSKYYAQHQALKEVSMNIPQGSIFGMLGPNGAGKTSLIRIITQITGADTGEIRFDGERLAPRHIEQIGYLPEERGLYKKMKVGEQLMYLAQLKGMSKRDAQAKLRFWFERFEIQDWWPKQVEDLSKGMQQKAQFIATVLHEPKLIILDEPFSGFDPINANLIKDEILRLRSLGSTIIFSTHRMESVEELCDYIALINKSEKVLEGPKKEIKHQYRTNTYEVVGQGVLGELPPDFEVLDVTGDEDHFEATIRAPHDRSANRLMAALLDRVELHVVQEKIPSMNEIFIRTVRGDMPELTTMASGLTE</sequence>
<dbReference type="Gene3D" id="3.40.50.300">
    <property type="entry name" value="P-loop containing nucleotide triphosphate hydrolases"/>
    <property type="match status" value="1"/>
</dbReference>
<feature type="domain" description="ABC transporter" evidence="6">
    <location>
        <begin position="4"/>
        <end position="231"/>
    </location>
</feature>
<dbReference type="RefSeq" id="WP_089685397.1">
    <property type="nucleotide sequence ID" value="NZ_FNFO01000008.1"/>
</dbReference>
<keyword evidence="5 7" id="KW-0067">ATP-binding</keyword>
<comment type="similarity">
    <text evidence="1">Belongs to the ABC transporter superfamily.</text>
</comment>
<name>A0A1G9MYJ3_9BACT</name>
<dbReference type="PANTHER" id="PTHR42711:SF5">
    <property type="entry name" value="ABC TRANSPORTER ATP-BINDING PROTEIN NATA"/>
    <property type="match status" value="1"/>
</dbReference>
<evidence type="ECO:0000256" key="3">
    <source>
        <dbReference type="ARBA" id="ARBA00022458"/>
    </source>
</evidence>
<evidence type="ECO:0000259" key="6">
    <source>
        <dbReference type="PROSITE" id="PS50893"/>
    </source>
</evidence>
<dbReference type="InterPro" id="IPR050763">
    <property type="entry name" value="ABC_transporter_ATP-binding"/>
</dbReference>
<evidence type="ECO:0000256" key="2">
    <source>
        <dbReference type="ARBA" id="ARBA00022448"/>
    </source>
</evidence>
<dbReference type="SMART" id="SM00382">
    <property type="entry name" value="AAA"/>
    <property type="match status" value="1"/>
</dbReference>
<dbReference type="InterPro" id="IPR003439">
    <property type="entry name" value="ABC_transporter-like_ATP-bd"/>
</dbReference>
<gene>
    <name evidence="7" type="ORF">SAMN05421823_108127</name>
</gene>
<protein>
    <submittedName>
        <fullName evidence="7">ABC-2 type transport system ATP-binding protein</fullName>
    </submittedName>
</protein>
<dbReference type="Pfam" id="PF13732">
    <property type="entry name" value="DrrA1-3_C"/>
    <property type="match status" value="1"/>
</dbReference>
<dbReference type="PROSITE" id="PS50893">
    <property type="entry name" value="ABC_TRANSPORTER_2"/>
    <property type="match status" value="1"/>
</dbReference>
<evidence type="ECO:0000313" key="8">
    <source>
        <dbReference type="Proteomes" id="UP000198510"/>
    </source>
</evidence>